<evidence type="ECO:0000259" key="11">
    <source>
        <dbReference type="Pfam" id="PF20659"/>
    </source>
</evidence>
<dbReference type="GO" id="GO:0004474">
    <property type="term" value="F:malate synthase activity"/>
    <property type="evidence" value="ECO:0007669"/>
    <property type="project" value="UniProtKB-EC"/>
</dbReference>
<name>A0A3B7R7J5_9BACT</name>
<dbReference type="InterPro" id="IPR046363">
    <property type="entry name" value="MS_N_TIM-barrel_dom"/>
</dbReference>
<reference evidence="12 13" key="1">
    <citation type="submission" date="2018-09" db="EMBL/GenBank/DDBJ databases">
        <title>Hymenobacter medium sp. nov., isolated from R2A medium.</title>
        <authorList>
            <person name="Yingchao G."/>
        </authorList>
    </citation>
    <scope>NUCLEOTIDE SEQUENCE [LARGE SCALE GENOMIC DNA]</scope>
    <source>
        <strain evidence="13">sh-6</strain>
    </source>
</reference>
<evidence type="ECO:0000313" key="12">
    <source>
        <dbReference type="EMBL" id="AYA35616.1"/>
    </source>
</evidence>
<feature type="active site" description="Proton acceptor" evidence="7">
    <location>
        <position position="175"/>
    </location>
</feature>
<dbReference type="Pfam" id="PF01274">
    <property type="entry name" value="MS_TIM-barrel"/>
    <property type="match status" value="1"/>
</dbReference>
<dbReference type="EC" id="2.3.3.9" evidence="2 8"/>
<accession>A0A3B7R7J5</accession>
<dbReference type="InterPro" id="IPR048356">
    <property type="entry name" value="MS_N"/>
</dbReference>
<evidence type="ECO:0000256" key="2">
    <source>
        <dbReference type="ARBA" id="ARBA00012636"/>
    </source>
</evidence>
<evidence type="ECO:0000256" key="1">
    <source>
        <dbReference type="ARBA" id="ARBA00006394"/>
    </source>
</evidence>
<dbReference type="FunFam" id="3.20.20.360:FF:000001">
    <property type="entry name" value="Malate synthase"/>
    <property type="match status" value="1"/>
</dbReference>
<dbReference type="RefSeq" id="WP_119443208.1">
    <property type="nucleotide sequence ID" value="NZ_CP032317.1"/>
</dbReference>
<dbReference type="InterPro" id="IPR019830">
    <property type="entry name" value="Malate_synthase_CS"/>
</dbReference>
<dbReference type="InterPro" id="IPR006252">
    <property type="entry name" value="Malate_synthA"/>
</dbReference>
<keyword evidence="13" id="KW-1185">Reference proteome</keyword>
<dbReference type="PIRSF" id="PIRSF001363">
    <property type="entry name" value="Malate_synth"/>
    <property type="match status" value="1"/>
</dbReference>
<dbReference type="NCBIfam" id="TIGR01344">
    <property type="entry name" value="malate_syn_A"/>
    <property type="match status" value="1"/>
</dbReference>
<dbReference type="InterPro" id="IPR044856">
    <property type="entry name" value="Malate_synth_C_sf"/>
</dbReference>
<protein>
    <recommendedName>
        <fullName evidence="2 8">Malate synthase</fullName>
        <ecNumber evidence="2 8">2.3.3.9</ecNumber>
    </recommendedName>
</protein>
<dbReference type="GO" id="GO:0005737">
    <property type="term" value="C:cytoplasm"/>
    <property type="evidence" value="ECO:0007669"/>
    <property type="project" value="TreeGrafter"/>
</dbReference>
<dbReference type="KEGG" id="hyh:D3Y59_00235"/>
<dbReference type="InterPro" id="IPR011076">
    <property type="entry name" value="Malate_synth_sf"/>
</dbReference>
<dbReference type="EMBL" id="CP032317">
    <property type="protein sequence ID" value="AYA35616.1"/>
    <property type="molecule type" value="Genomic_DNA"/>
</dbReference>
<dbReference type="PROSITE" id="PS00510">
    <property type="entry name" value="MALATE_SYNTHASE"/>
    <property type="match status" value="1"/>
</dbReference>
<dbReference type="Gene3D" id="3.20.20.360">
    <property type="entry name" value="Malate synthase, domain 3"/>
    <property type="match status" value="1"/>
</dbReference>
<organism evidence="12 13">
    <name type="scientific">Hymenobacter oligotrophus</name>
    <dbReference type="NCBI Taxonomy" id="2319843"/>
    <lineage>
        <taxon>Bacteria</taxon>
        <taxon>Pseudomonadati</taxon>
        <taxon>Bacteroidota</taxon>
        <taxon>Cytophagia</taxon>
        <taxon>Cytophagales</taxon>
        <taxon>Hymenobacteraceae</taxon>
        <taxon>Hymenobacter</taxon>
    </lineage>
</organism>
<gene>
    <name evidence="12" type="ORF">D3Y59_00235</name>
</gene>
<dbReference type="CDD" id="cd00727">
    <property type="entry name" value="malate_synt_A"/>
    <property type="match status" value="1"/>
</dbReference>
<evidence type="ECO:0000256" key="4">
    <source>
        <dbReference type="ARBA" id="ARBA00022532"/>
    </source>
</evidence>
<comment type="pathway">
    <text evidence="8">Carbohydrate metabolism; glyoxylate cycle; (S)-malate from isocitrate: step 2/2.</text>
</comment>
<evidence type="ECO:0000259" key="10">
    <source>
        <dbReference type="Pfam" id="PF20656"/>
    </source>
</evidence>
<feature type="domain" description="Malate synthase TIM barrel" evidence="9">
    <location>
        <begin position="171"/>
        <end position="416"/>
    </location>
</feature>
<feature type="domain" description="Malate synthase C-terminal" evidence="11">
    <location>
        <begin position="422"/>
        <end position="540"/>
    </location>
</feature>
<dbReference type="PANTHER" id="PTHR42902">
    <property type="entry name" value="MALATE SYNTHASE"/>
    <property type="match status" value="1"/>
</dbReference>
<dbReference type="Gene3D" id="1.20.1220.12">
    <property type="entry name" value="Malate synthase, domain III"/>
    <property type="match status" value="1"/>
</dbReference>
<dbReference type="InterPro" id="IPR048355">
    <property type="entry name" value="MS_C"/>
</dbReference>
<keyword evidence="5 8" id="KW-0808">Transferase</keyword>
<dbReference type="GO" id="GO:0006097">
    <property type="term" value="P:glyoxylate cycle"/>
    <property type="evidence" value="ECO:0007669"/>
    <property type="project" value="UniProtKB-UniPathway"/>
</dbReference>
<evidence type="ECO:0000256" key="8">
    <source>
        <dbReference type="RuleBase" id="RU000555"/>
    </source>
</evidence>
<dbReference type="OrthoDB" id="9768429at2"/>
<dbReference type="Pfam" id="PF20659">
    <property type="entry name" value="MS_C"/>
    <property type="match status" value="1"/>
</dbReference>
<evidence type="ECO:0000256" key="7">
    <source>
        <dbReference type="PIRSR" id="PIRSR001363-1"/>
    </source>
</evidence>
<feature type="active site" description="Proton donor" evidence="7">
    <location>
        <position position="456"/>
    </location>
</feature>
<keyword evidence="3 8" id="KW-0329">Glyoxylate bypass</keyword>
<evidence type="ECO:0000313" key="13">
    <source>
        <dbReference type="Proteomes" id="UP000262802"/>
    </source>
</evidence>
<proteinExistence type="inferred from homology"/>
<dbReference type="UniPathway" id="UPA00703">
    <property type="reaction ID" value="UER00720"/>
</dbReference>
<comment type="catalytic activity">
    <reaction evidence="6 8">
        <text>glyoxylate + acetyl-CoA + H2O = (S)-malate + CoA + H(+)</text>
        <dbReference type="Rhea" id="RHEA:18181"/>
        <dbReference type="ChEBI" id="CHEBI:15377"/>
        <dbReference type="ChEBI" id="CHEBI:15378"/>
        <dbReference type="ChEBI" id="CHEBI:15589"/>
        <dbReference type="ChEBI" id="CHEBI:36655"/>
        <dbReference type="ChEBI" id="CHEBI:57287"/>
        <dbReference type="ChEBI" id="CHEBI:57288"/>
        <dbReference type="EC" id="2.3.3.9"/>
    </reaction>
</comment>
<feature type="domain" description="Malate synthase N-terminal" evidence="10">
    <location>
        <begin position="21"/>
        <end position="81"/>
    </location>
</feature>
<keyword evidence="12" id="KW-0012">Acyltransferase</keyword>
<dbReference type="Proteomes" id="UP000262802">
    <property type="component" value="Chromosome"/>
</dbReference>
<dbReference type="InterPro" id="IPR001465">
    <property type="entry name" value="Malate_synthase_TIM"/>
</dbReference>
<dbReference type="SUPFAM" id="SSF51645">
    <property type="entry name" value="Malate synthase G"/>
    <property type="match status" value="1"/>
</dbReference>
<sequence>METLDQPTVALKTDYLCPERVKVLGRCTAAYAEVLTPSALAFVAALHRHFEARRRELLQRRVQRRAEFAAGRLPDFLAETKQLRESDWKVAELPTDLLDRRVEITGPTERKMIINALNSGAKVFMADCEDSLAPTWDNVVQGQINLRDAVRRTISLETPAKTYRLNERTATLMVRPRGWHLPEKHVLVDGEEVSGALFDFGLYFFHNAHELVARGTGPYFYLPKLESYLEARLWNEVFEFAQWELKIPKGTIKATVLIETLPAAFETNEILWELRQHSAGLNCGRWDYIFSYIKTLGARPQYRLPDRSQVTMTVPNMAAYVRLVIDTCHRRGVHAMGGMAAQIPIKDNPADNAIALDKVHNDKVREATLGHDGTWVAHPALVPVALEVFDKLMPQPNQIDKPRSEQPLPSAAELLQAPEGTITEDGMRQNIDVALRYLGAWIGGNGCVPLYNLMEDAATAEISRVQLWQWLHTPETELADGRAITPELYRELLQDVVDKLRREVGEDTYQEYYRSAVHLLDRLVTADQCADFLTLPAYEVLA</sequence>
<keyword evidence="4 8" id="KW-0816">Tricarboxylic acid cycle</keyword>
<evidence type="ECO:0000256" key="6">
    <source>
        <dbReference type="ARBA" id="ARBA00047918"/>
    </source>
</evidence>
<evidence type="ECO:0000256" key="5">
    <source>
        <dbReference type="ARBA" id="ARBA00022679"/>
    </source>
</evidence>
<evidence type="ECO:0000259" key="9">
    <source>
        <dbReference type="Pfam" id="PF01274"/>
    </source>
</evidence>
<evidence type="ECO:0000256" key="3">
    <source>
        <dbReference type="ARBA" id="ARBA00022435"/>
    </source>
</evidence>
<dbReference type="AlphaFoldDB" id="A0A3B7R7J5"/>
<comment type="similarity">
    <text evidence="1 8">Belongs to the malate synthase family.</text>
</comment>
<dbReference type="FunFam" id="1.20.1220.12:FF:000001">
    <property type="entry name" value="Malate synthase"/>
    <property type="match status" value="1"/>
</dbReference>
<dbReference type="Pfam" id="PF20656">
    <property type="entry name" value="MS_N"/>
    <property type="match status" value="1"/>
</dbReference>
<dbReference type="PANTHER" id="PTHR42902:SF1">
    <property type="entry name" value="MALATE SYNTHASE 1-RELATED"/>
    <property type="match status" value="1"/>
</dbReference>
<dbReference type="GO" id="GO:0006099">
    <property type="term" value="P:tricarboxylic acid cycle"/>
    <property type="evidence" value="ECO:0007669"/>
    <property type="project" value="UniProtKB-KW"/>
</dbReference>